<feature type="region of interest" description="Disordered" evidence="7">
    <location>
        <begin position="286"/>
        <end position="362"/>
    </location>
</feature>
<keyword evidence="10" id="KW-1185">Reference proteome</keyword>
<feature type="compositionally biased region" description="Basic and acidic residues" evidence="7">
    <location>
        <begin position="250"/>
        <end position="263"/>
    </location>
</feature>
<dbReference type="Proteomes" id="UP001180020">
    <property type="component" value="Unassembled WGS sequence"/>
</dbReference>
<feature type="domain" description="C3H1-type" evidence="8">
    <location>
        <begin position="117"/>
        <end position="144"/>
    </location>
</feature>
<feature type="region of interest" description="Disordered" evidence="7">
    <location>
        <begin position="507"/>
        <end position="660"/>
    </location>
</feature>
<dbReference type="FunFam" id="4.10.1000.10:FF:000021">
    <property type="entry name" value="Zinc finger CCCH domain-containing protein 17"/>
    <property type="match status" value="1"/>
</dbReference>
<accession>A0AAV9D2S3</accession>
<evidence type="ECO:0000256" key="6">
    <source>
        <dbReference type="PROSITE-ProRule" id="PRU00723"/>
    </source>
</evidence>
<dbReference type="GO" id="GO:0003729">
    <property type="term" value="F:mRNA binding"/>
    <property type="evidence" value="ECO:0007669"/>
    <property type="project" value="TreeGrafter"/>
</dbReference>
<evidence type="ECO:0000256" key="7">
    <source>
        <dbReference type="SAM" id="MobiDB-lite"/>
    </source>
</evidence>
<dbReference type="PANTHER" id="PTHR15725:SF14">
    <property type="entry name" value="ZINC FINGER CCCH DOMAIN-CONTAINING PROTEIN 11A"/>
    <property type="match status" value="1"/>
</dbReference>
<dbReference type="Pfam" id="PF15663">
    <property type="entry name" value="zf-CCCH_3"/>
    <property type="match status" value="1"/>
</dbReference>
<proteinExistence type="predicted"/>
<dbReference type="SUPFAM" id="SSF90229">
    <property type="entry name" value="CCCH zinc finger"/>
    <property type="match status" value="1"/>
</dbReference>
<protein>
    <submittedName>
        <fullName evidence="9">Zinc finger CCCH domain-containing protein 19</fullName>
    </submittedName>
</protein>
<dbReference type="InterPro" id="IPR000571">
    <property type="entry name" value="Znf_CCCH"/>
</dbReference>
<keyword evidence="1 6" id="KW-0479">Metal-binding</keyword>
<dbReference type="SMART" id="SM00356">
    <property type="entry name" value="ZnF_C3H1"/>
    <property type="match status" value="3"/>
</dbReference>
<feature type="zinc finger region" description="C3H1-type" evidence="6">
    <location>
        <begin position="52"/>
        <end position="78"/>
    </location>
</feature>
<dbReference type="GO" id="GO:0008270">
    <property type="term" value="F:zinc ion binding"/>
    <property type="evidence" value="ECO:0007669"/>
    <property type="project" value="UniProtKB-KW"/>
</dbReference>
<evidence type="ECO:0000259" key="8">
    <source>
        <dbReference type="PROSITE" id="PS50103"/>
    </source>
</evidence>
<feature type="compositionally biased region" description="Basic and acidic residues" evidence="7">
    <location>
        <begin position="534"/>
        <end position="544"/>
    </location>
</feature>
<keyword evidence="4 6" id="KW-0862">Zinc</keyword>
<reference evidence="9" key="2">
    <citation type="submission" date="2023-06" db="EMBL/GenBank/DDBJ databases">
        <authorList>
            <person name="Ma L."/>
            <person name="Liu K.-W."/>
            <person name="Li Z."/>
            <person name="Hsiao Y.-Y."/>
            <person name="Qi Y."/>
            <person name="Fu T."/>
            <person name="Tang G."/>
            <person name="Zhang D."/>
            <person name="Sun W.-H."/>
            <person name="Liu D.-K."/>
            <person name="Li Y."/>
            <person name="Chen G.-Z."/>
            <person name="Liu X.-D."/>
            <person name="Liao X.-Y."/>
            <person name="Jiang Y.-T."/>
            <person name="Yu X."/>
            <person name="Hao Y."/>
            <person name="Huang J."/>
            <person name="Zhao X.-W."/>
            <person name="Ke S."/>
            <person name="Chen Y.-Y."/>
            <person name="Wu W.-L."/>
            <person name="Hsu J.-L."/>
            <person name="Lin Y.-F."/>
            <person name="Huang M.-D."/>
            <person name="Li C.-Y."/>
            <person name="Huang L."/>
            <person name="Wang Z.-W."/>
            <person name="Zhao X."/>
            <person name="Zhong W.-Y."/>
            <person name="Peng D.-H."/>
            <person name="Ahmad S."/>
            <person name="Lan S."/>
            <person name="Zhang J.-S."/>
            <person name="Tsai W.-C."/>
            <person name="Van De Peer Y."/>
            <person name="Liu Z.-J."/>
        </authorList>
    </citation>
    <scope>NUCLEOTIDE SEQUENCE</scope>
    <source>
        <strain evidence="9">CP</strain>
        <tissue evidence="9">Leaves</tissue>
    </source>
</reference>
<dbReference type="InterPro" id="IPR041686">
    <property type="entry name" value="Znf-CCCH_3"/>
</dbReference>
<feature type="region of interest" description="Disordered" evidence="7">
    <location>
        <begin position="241"/>
        <end position="263"/>
    </location>
</feature>
<evidence type="ECO:0000256" key="3">
    <source>
        <dbReference type="ARBA" id="ARBA00022771"/>
    </source>
</evidence>
<evidence type="ECO:0000256" key="5">
    <source>
        <dbReference type="ARBA" id="ARBA00023125"/>
    </source>
</evidence>
<dbReference type="InterPro" id="IPR036855">
    <property type="entry name" value="Znf_CCCH_sf"/>
</dbReference>
<feature type="compositionally biased region" description="Basic and acidic residues" evidence="7">
    <location>
        <begin position="389"/>
        <end position="415"/>
    </location>
</feature>
<feature type="zinc finger region" description="C3H1-type" evidence="6">
    <location>
        <begin position="22"/>
        <end position="50"/>
    </location>
</feature>
<feature type="compositionally biased region" description="Basic and acidic residues" evidence="7">
    <location>
        <begin position="469"/>
        <end position="488"/>
    </location>
</feature>
<dbReference type="GO" id="GO:0003677">
    <property type="term" value="F:DNA binding"/>
    <property type="evidence" value="ECO:0007669"/>
    <property type="project" value="UniProtKB-KW"/>
</dbReference>
<keyword evidence="2" id="KW-0677">Repeat</keyword>
<keyword evidence="3 6" id="KW-0863">Zinc-finger</keyword>
<feature type="domain" description="C3H1-type" evidence="8">
    <location>
        <begin position="22"/>
        <end position="50"/>
    </location>
</feature>
<name>A0AAV9D2S3_ACOCL</name>
<evidence type="ECO:0000256" key="2">
    <source>
        <dbReference type="ARBA" id="ARBA00022737"/>
    </source>
</evidence>
<evidence type="ECO:0000313" key="10">
    <source>
        <dbReference type="Proteomes" id="UP001180020"/>
    </source>
</evidence>
<feature type="compositionally biased region" description="Polar residues" evidence="7">
    <location>
        <begin position="514"/>
        <end position="531"/>
    </location>
</feature>
<sequence>MELVGREQSTRPSTVNDEEAVKKNTDCIYFLASPLTCKKGNECEYRHSENARMNPRDCFYWLNRNCLNPKCSFRHPPLDPLVGTPLSTSSSGHFPLVQSALPAQVPAVNVSASHNPNKQNVPCIFFQKGFCLKGDKCPFMHGPQPTSNPLPQETSPFVAPEQPLASKKATTWELERCGSQQKLPQANIHKFVQALPTAQSVIKAESLPVSGAKKNMPLPRLDEGHPRINLAHVPVVNNNTASRTASHRVPPQDDHYPNGRSLGEFRVESSPGFDVLQKREHFHVVDDIGMERNHHGRSKSSEFDRRSSDHDSLPISKREMYAVRSDYDQFSLEQRRPSSERILERPPLPERRGYLRGENPDHIDQLDLRHRLAKKTKLNGSRSILTPESRGEYHRGDAQRDEDRRIRGHSFRDRPPLASEGSISNRLQGRIKLPGVTSTDDRIDLHVERDIDRVRSRRRTSPPSRTIKSHQEREHDRIKRRGHEELGTEGRNSFDFAAPKTLAELKGTKASEGIQETSSHTNSSARSTMNITDRLGKSLDHQDSESSLSFEGPKPLSMILKRKRETTSENGELSGNDAEEHRRQGENLVGTEATGSEKGAPDAEKPDLQAVEEEEKEEGLFTVEGEDEYHNVQYSFSKAEEQEMDDSNRMEDGDAEAYEEGGDGEFEYEQVEGGEDADAGHEEEYYEEIEGGEDADVGHEEEYFDDDDEDDFAKKVGIVLS</sequence>
<feature type="compositionally biased region" description="Basic and acidic residues" evidence="7">
    <location>
        <begin position="638"/>
        <end position="652"/>
    </location>
</feature>
<reference evidence="9" key="1">
    <citation type="journal article" date="2023" name="Nat. Commun.">
        <title>Diploid and tetraploid genomes of Acorus and the evolution of monocots.</title>
        <authorList>
            <person name="Ma L."/>
            <person name="Liu K.W."/>
            <person name="Li Z."/>
            <person name="Hsiao Y.Y."/>
            <person name="Qi Y."/>
            <person name="Fu T."/>
            <person name="Tang G.D."/>
            <person name="Zhang D."/>
            <person name="Sun W.H."/>
            <person name="Liu D.K."/>
            <person name="Li Y."/>
            <person name="Chen G.Z."/>
            <person name="Liu X.D."/>
            <person name="Liao X.Y."/>
            <person name="Jiang Y.T."/>
            <person name="Yu X."/>
            <person name="Hao Y."/>
            <person name="Huang J."/>
            <person name="Zhao X.W."/>
            <person name="Ke S."/>
            <person name="Chen Y.Y."/>
            <person name="Wu W.L."/>
            <person name="Hsu J.L."/>
            <person name="Lin Y.F."/>
            <person name="Huang M.D."/>
            <person name="Li C.Y."/>
            <person name="Huang L."/>
            <person name="Wang Z.W."/>
            <person name="Zhao X."/>
            <person name="Zhong W.Y."/>
            <person name="Peng D.H."/>
            <person name="Ahmad S."/>
            <person name="Lan S."/>
            <person name="Zhang J.S."/>
            <person name="Tsai W.C."/>
            <person name="Van de Peer Y."/>
            <person name="Liu Z.J."/>
        </authorList>
    </citation>
    <scope>NUCLEOTIDE SEQUENCE</scope>
    <source>
        <strain evidence="9">CP</strain>
    </source>
</reference>
<dbReference type="Gene3D" id="4.10.1000.10">
    <property type="entry name" value="Zinc finger, CCCH-type"/>
    <property type="match status" value="2"/>
</dbReference>
<dbReference type="AlphaFoldDB" id="A0AAV9D2S3"/>
<feature type="region of interest" description="Disordered" evidence="7">
    <location>
        <begin position="454"/>
        <end position="494"/>
    </location>
</feature>
<dbReference type="EMBL" id="JAUJYO010000015">
    <property type="protein sequence ID" value="KAK1295881.1"/>
    <property type="molecule type" value="Genomic_DNA"/>
</dbReference>
<keyword evidence="5" id="KW-0238">DNA-binding</keyword>
<evidence type="ECO:0000313" key="9">
    <source>
        <dbReference type="EMBL" id="KAK1295881.1"/>
    </source>
</evidence>
<comment type="caution">
    <text evidence="9">The sequence shown here is derived from an EMBL/GenBank/DDBJ whole genome shotgun (WGS) entry which is preliminary data.</text>
</comment>
<feature type="domain" description="C3H1-type" evidence="8">
    <location>
        <begin position="52"/>
        <end position="78"/>
    </location>
</feature>
<gene>
    <name evidence="9" type="ORF">QJS10_CPB15g00109</name>
</gene>
<dbReference type="Pfam" id="PF00642">
    <property type="entry name" value="zf-CCCH"/>
    <property type="match status" value="1"/>
</dbReference>
<organism evidence="9 10">
    <name type="scientific">Acorus calamus</name>
    <name type="common">Sweet flag</name>
    <dbReference type="NCBI Taxonomy" id="4465"/>
    <lineage>
        <taxon>Eukaryota</taxon>
        <taxon>Viridiplantae</taxon>
        <taxon>Streptophyta</taxon>
        <taxon>Embryophyta</taxon>
        <taxon>Tracheophyta</taxon>
        <taxon>Spermatophyta</taxon>
        <taxon>Magnoliopsida</taxon>
        <taxon>Liliopsida</taxon>
        <taxon>Acoraceae</taxon>
        <taxon>Acorus</taxon>
    </lineage>
</organism>
<feature type="region of interest" description="Disordered" evidence="7">
    <location>
        <begin position="377"/>
        <end position="436"/>
    </location>
</feature>
<feature type="zinc finger region" description="C3H1-type" evidence="6">
    <location>
        <begin position="117"/>
        <end position="144"/>
    </location>
</feature>
<dbReference type="PROSITE" id="PS50103">
    <property type="entry name" value="ZF_C3H1"/>
    <property type="match status" value="3"/>
</dbReference>
<evidence type="ECO:0000256" key="4">
    <source>
        <dbReference type="ARBA" id="ARBA00022833"/>
    </source>
</evidence>
<evidence type="ECO:0000256" key="1">
    <source>
        <dbReference type="ARBA" id="ARBA00022723"/>
    </source>
</evidence>
<dbReference type="PANTHER" id="PTHR15725">
    <property type="entry name" value="ZN-FINGER, C-X8-C-X5-C-X3-H TYPE-CONTAINING"/>
    <property type="match status" value="1"/>
</dbReference>